<keyword evidence="2" id="KW-1185">Reference proteome</keyword>
<name>A0A1G8ILY7_9MICC</name>
<dbReference type="OrthoDB" id="4952030at2"/>
<dbReference type="RefSeq" id="WP_090586312.1">
    <property type="nucleotide sequence ID" value="NZ_FNDT01000007.1"/>
</dbReference>
<gene>
    <name evidence="1" type="ORF">SAMN04488693_10773</name>
</gene>
<dbReference type="AlphaFoldDB" id="A0A1G8ILY7"/>
<evidence type="ECO:0000313" key="1">
    <source>
        <dbReference type="EMBL" id="SDI19934.1"/>
    </source>
</evidence>
<sequence length="74" mass="8339">MAEKKPWSHRFMQATGKLRMIFGPADQGGLDGPVKYADGAAHQQRQQELQQWDVVRNADGSTYLVKREIPGRDA</sequence>
<reference evidence="1 2" key="1">
    <citation type="submission" date="2016-10" db="EMBL/GenBank/DDBJ databases">
        <authorList>
            <person name="de Groot N.N."/>
        </authorList>
    </citation>
    <scope>NUCLEOTIDE SEQUENCE [LARGE SCALE GENOMIC DNA]</scope>
    <source>
        <strain evidence="1 2">NP_1H</strain>
    </source>
</reference>
<dbReference type="EMBL" id="FNDT01000007">
    <property type="protein sequence ID" value="SDI19934.1"/>
    <property type="molecule type" value="Genomic_DNA"/>
</dbReference>
<dbReference type="Proteomes" id="UP000199258">
    <property type="component" value="Unassembled WGS sequence"/>
</dbReference>
<accession>A0A1G8ILY7</accession>
<organism evidence="1 2">
    <name type="scientific">Arthrobacter subterraneus</name>
    <dbReference type="NCBI Taxonomy" id="335973"/>
    <lineage>
        <taxon>Bacteria</taxon>
        <taxon>Bacillati</taxon>
        <taxon>Actinomycetota</taxon>
        <taxon>Actinomycetes</taxon>
        <taxon>Micrococcales</taxon>
        <taxon>Micrococcaceae</taxon>
        <taxon>Arthrobacter</taxon>
    </lineage>
</organism>
<evidence type="ECO:0000313" key="2">
    <source>
        <dbReference type="Proteomes" id="UP000199258"/>
    </source>
</evidence>
<proteinExistence type="predicted"/>
<dbReference type="STRING" id="335973.SAMN04488693_10773"/>
<protein>
    <submittedName>
        <fullName evidence="1">Uncharacterized protein</fullName>
    </submittedName>
</protein>